<protein>
    <submittedName>
        <fullName evidence="4">GNAT family acetyltransferase</fullName>
        <ecNumber evidence="4">2.3.1.-</ecNumber>
    </submittedName>
</protein>
<keyword evidence="5" id="KW-1185">Reference proteome</keyword>
<evidence type="ECO:0000313" key="4">
    <source>
        <dbReference type="EMBL" id="MBV7265394.1"/>
    </source>
</evidence>
<dbReference type="PROSITE" id="PS51186">
    <property type="entry name" value="GNAT"/>
    <property type="match status" value="1"/>
</dbReference>
<dbReference type="GO" id="GO:0016746">
    <property type="term" value="F:acyltransferase activity"/>
    <property type="evidence" value="ECO:0007669"/>
    <property type="project" value="UniProtKB-KW"/>
</dbReference>
<evidence type="ECO:0000256" key="2">
    <source>
        <dbReference type="ARBA" id="ARBA00023315"/>
    </source>
</evidence>
<dbReference type="EC" id="2.3.1.-" evidence="4"/>
<dbReference type="InterPro" id="IPR000182">
    <property type="entry name" value="GNAT_dom"/>
</dbReference>
<comment type="caution">
    <text evidence="4">The sequence shown here is derived from an EMBL/GenBank/DDBJ whole genome shotgun (WGS) entry which is preliminary data.</text>
</comment>
<dbReference type="NCBIfam" id="NF002959">
    <property type="entry name" value="PRK03624.1"/>
    <property type="match status" value="1"/>
</dbReference>
<sequence>MAEITAYRPDHFGGVERLWRSVFPGDPARNQAEHAIPQKVAMEDDLFWVAESPSGAVIGSIMAGWDGHRGWLYAVAVDPSQQRSGVGRDLVRHALAELRKRGCGKVNLQIRAGNEAVTAFYRELGFEIEQRTSMGREI</sequence>
<dbReference type="EMBL" id="JAGSPB010000001">
    <property type="protein sequence ID" value="MBV7265394.1"/>
    <property type="molecule type" value="Genomic_DNA"/>
</dbReference>
<accession>A0ABS6SK66</accession>
<organism evidence="4 5">
    <name type="scientific">Erythrobacter ani</name>
    <dbReference type="NCBI Taxonomy" id="2827235"/>
    <lineage>
        <taxon>Bacteria</taxon>
        <taxon>Pseudomonadati</taxon>
        <taxon>Pseudomonadota</taxon>
        <taxon>Alphaproteobacteria</taxon>
        <taxon>Sphingomonadales</taxon>
        <taxon>Erythrobacteraceae</taxon>
        <taxon>Erythrobacter/Porphyrobacter group</taxon>
        <taxon>Erythrobacter</taxon>
    </lineage>
</organism>
<keyword evidence="2 4" id="KW-0012">Acyltransferase</keyword>
<dbReference type="RefSeq" id="WP_218315855.1">
    <property type="nucleotide sequence ID" value="NZ_JAGSPB010000001.1"/>
</dbReference>
<evidence type="ECO:0000256" key="1">
    <source>
        <dbReference type="ARBA" id="ARBA00022679"/>
    </source>
</evidence>
<proteinExistence type="predicted"/>
<dbReference type="PANTHER" id="PTHR43877">
    <property type="entry name" value="AMINOALKYLPHOSPHONATE N-ACETYLTRANSFERASE-RELATED-RELATED"/>
    <property type="match status" value="1"/>
</dbReference>
<gene>
    <name evidence="4" type="ORF">KCG45_04325</name>
</gene>
<dbReference type="Pfam" id="PF00583">
    <property type="entry name" value="Acetyltransf_1"/>
    <property type="match status" value="1"/>
</dbReference>
<keyword evidence="1 4" id="KW-0808">Transferase</keyword>
<evidence type="ECO:0000259" key="3">
    <source>
        <dbReference type="PROSITE" id="PS51186"/>
    </source>
</evidence>
<dbReference type="InterPro" id="IPR050832">
    <property type="entry name" value="Bact_Acetyltransf"/>
</dbReference>
<name>A0ABS6SK66_9SPHN</name>
<dbReference type="CDD" id="cd04301">
    <property type="entry name" value="NAT_SF"/>
    <property type="match status" value="1"/>
</dbReference>
<feature type="domain" description="N-acetyltransferase" evidence="3">
    <location>
        <begin position="2"/>
        <end position="138"/>
    </location>
</feature>
<reference evidence="4 5" key="1">
    <citation type="submission" date="2021-04" db="EMBL/GenBank/DDBJ databases">
        <authorList>
            <person name="Pira H."/>
            <person name="Risdian C."/>
            <person name="Wink J."/>
        </authorList>
    </citation>
    <scope>NUCLEOTIDE SEQUENCE [LARGE SCALE GENOMIC DNA]</scope>
    <source>
        <strain evidence="4 5">WH131</strain>
    </source>
</reference>
<dbReference type="Proteomes" id="UP000699975">
    <property type="component" value="Unassembled WGS sequence"/>
</dbReference>
<evidence type="ECO:0000313" key="5">
    <source>
        <dbReference type="Proteomes" id="UP000699975"/>
    </source>
</evidence>